<protein>
    <submittedName>
        <fullName evidence="1">Pentapeptide repeat-containing protein</fullName>
    </submittedName>
</protein>
<dbReference type="Gene3D" id="2.160.20.80">
    <property type="entry name" value="E3 ubiquitin-protein ligase SopA"/>
    <property type="match status" value="2"/>
</dbReference>
<keyword evidence="2" id="KW-1185">Reference proteome</keyword>
<accession>A0A8A4TRJ0</accession>
<dbReference type="EMBL" id="CP071793">
    <property type="protein sequence ID" value="QTD52017.1"/>
    <property type="molecule type" value="Genomic_DNA"/>
</dbReference>
<dbReference type="InterPro" id="IPR051082">
    <property type="entry name" value="Pentapeptide-BTB/POZ_domain"/>
</dbReference>
<dbReference type="RefSeq" id="WP_237382128.1">
    <property type="nucleotide sequence ID" value="NZ_CP071793.1"/>
</dbReference>
<dbReference type="PANTHER" id="PTHR14136:SF17">
    <property type="entry name" value="BTB_POZ DOMAIN-CONTAINING PROTEIN KCTD9"/>
    <property type="match status" value="1"/>
</dbReference>
<dbReference type="Pfam" id="PF00805">
    <property type="entry name" value="Pentapeptide"/>
    <property type="match status" value="1"/>
</dbReference>
<proteinExistence type="predicted"/>
<name>A0A8A4TRJ0_SULCO</name>
<evidence type="ECO:0000313" key="2">
    <source>
        <dbReference type="Proteomes" id="UP000663929"/>
    </source>
</evidence>
<sequence length="544" mass="61564">MSIPANVSPCPYVHRVVLQTEDARQVITLPCDRLNTNGDVYCVFHSENVGEKAAAFRREFAGFFEDDTSGRTIAVDNFTGFVFPEMDFTEVRFTDMVDFRDAVFTGPVNFRRCQFEKGAQMTGCRFYDRADFSRAHFGGKTSFANAHFDDETVFDHTVFEEPTLFSSVHFAGPALFFGAEFKADCYFDSGSFQHAAGFNEAAFSGNASFRKADFKGSATFRGVRMRAPGNFEAARFRQGLHCEGANTRFMASSPEQKRGDIMGFDFSESVLDGANFGGIRELVNYNFRHAKLLGVSFSGTRLVNCDFTGAVLSCVEGFFAEVDQATLNRTRYVYTDFAVEAVRVDGQPGEILTPLPGSRFPAEGEFGKGPHFHLSLWDLFKRRNRWAFSLRVPIAIRITLIDYLNFFGEWLAAGGGLRTNLLIRGEGNTLRIEFEQDDDTQMAHLKERFREYVTGGFELGAPQLANPRMNEMDRALFLQRFHNRMRQFKTEASAAKKLMLAEFRNIQQSGALARKRRFPEAYQQVKNFSEEPARLFAHLWPTDP</sequence>
<reference evidence="1" key="1">
    <citation type="submission" date="2021-03" db="EMBL/GenBank/DDBJ databases">
        <title>Acanthopleuribacteraceae sp. M133.</title>
        <authorList>
            <person name="Wang G."/>
        </authorList>
    </citation>
    <scope>NUCLEOTIDE SEQUENCE</scope>
    <source>
        <strain evidence="1">M133</strain>
    </source>
</reference>
<dbReference type="KEGG" id="scor:J3U87_06050"/>
<dbReference type="Pfam" id="PF13576">
    <property type="entry name" value="Pentapeptide_3"/>
    <property type="match status" value="2"/>
</dbReference>
<evidence type="ECO:0000313" key="1">
    <source>
        <dbReference type="EMBL" id="QTD52017.1"/>
    </source>
</evidence>
<gene>
    <name evidence="1" type="ORF">J3U87_06050</name>
</gene>
<dbReference type="InterPro" id="IPR001646">
    <property type="entry name" value="5peptide_repeat"/>
</dbReference>
<organism evidence="1 2">
    <name type="scientific">Sulfidibacter corallicola</name>
    <dbReference type="NCBI Taxonomy" id="2818388"/>
    <lineage>
        <taxon>Bacteria</taxon>
        <taxon>Pseudomonadati</taxon>
        <taxon>Acidobacteriota</taxon>
        <taxon>Holophagae</taxon>
        <taxon>Acanthopleuribacterales</taxon>
        <taxon>Acanthopleuribacteraceae</taxon>
        <taxon>Sulfidibacter</taxon>
    </lineage>
</organism>
<dbReference type="PANTHER" id="PTHR14136">
    <property type="entry name" value="BTB_POZ DOMAIN-CONTAINING PROTEIN KCTD9"/>
    <property type="match status" value="1"/>
</dbReference>
<dbReference type="AlphaFoldDB" id="A0A8A4TRJ0"/>
<dbReference type="SUPFAM" id="SSF141571">
    <property type="entry name" value="Pentapeptide repeat-like"/>
    <property type="match status" value="1"/>
</dbReference>
<dbReference type="Proteomes" id="UP000663929">
    <property type="component" value="Chromosome"/>
</dbReference>